<dbReference type="EMBL" id="CM000606">
    <property type="protein sequence ID" value="EEC50653.1"/>
    <property type="molecule type" value="Genomic_DNA"/>
</dbReference>
<reference evidence="7 8" key="1">
    <citation type="journal article" date="2008" name="Nature">
        <title>The Phaeodactylum genome reveals the evolutionary history of diatom genomes.</title>
        <authorList>
            <person name="Bowler C."/>
            <person name="Allen A.E."/>
            <person name="Badger J.H."/>
            <person name="Grimwood J."/>
            <person name="Jabbari K."/>
            <person name="Kuo A."/>
            <person name="Maheswari U."/>
            <person name="Martens C."/>
            <person name="Maumus F."/>
            <person name="Otillar R.P."/>
            <person name="Rayko E."/>
            <person name="Salamov A."/>
            <person name="Vandepoele K."/>
            <person name="Beszteri B."/>
            <person name="Gruber A."/>
            <person name="Heijde M."/>
            <person name="Katinka M."/>
            <person name="Mock T."/>
            <person name="Valentin K."/>
            <person name="Verret F."/>
            <person name="Berges J.A."/>
            <person name="Brownlee C."/>
            <person name="Cadoret J.P."/>
            <person name="Chiovitti A."/>
            <person name="Choi C.J."/>
            <person name="Coesel S."/>
            <person name="De Martino A."/>
            <person name="Detter J.C."/>
            <person name="Durkin C."/>
            <person name="Falciatore A."/>
            <person name="Fournet J."/>
            <person name="Haruta M."/>
            <person name="Huysman M.J."/>
            <person name="Jenkins B.D."/>
            <person name="Jiroutova K."/>
            <person name="Jorgensen R.E."/>
            <person name="Joubert Y."/>
            <person name="Kaplan A."/>
            <person name="Kroger N."/>
            <person name="Kroth P.G."/>
            <person name="La Roche J."/>
            <person name="Lindquist E."/>
            <person name="Lommer M."/>
            <person name="Martin-Jezequel V."/>
            <person name="Lopez P.J."/>
            <person name="Lucas S."/>
            <person name="Mangogna M."/>
            <person name="McGinnis K."/>
            <person name="Medlin L.K."/>
            <person name="Montsant A."/>
            <person name="Oudot-Le Secq M.P."/>
            <person name="Napoli C."/>
            <person name="Obornik M."/>
            <person name="Parker M.S."/>
            <person name="Petit J.L."/>
            <person name="Porcel B.M."/>
            <person name="Poulsen N."/>
            <person name="Robison M."/>
            <person name="Rychlewski L."/>
            <person name="Rynearson T.A."/>
            <person name="Schmutz J."/>
            <person name="Shapiro H."/>
            <person name="Siaut M."/>
            <person name="Stanley M."/>
            <person name="Sussman M.R."/>
            <person name="Taylor A.R."/>
            <person name="Vardi A."/>
            <person name="von Dassow P."/>
            <person name="Vyverman W."/>
            <person name="Willis A."/>
            <person name="Wyrwicz L.S."/>
            <person name="Rokhsar D.S."/>
            <person name="Weissenbach J."/>
            <person name="Armbrust E.V."/>
            <person name="Green B.R."/>
            <person name="Van de Peer Y."/>
            <person name="Grigoriev I.V."/>
        </authorList>
    </citation>
    <scope>NUCLEOTIDE SEQUENCE [LARGE SCALE GENOMIC DNA]</scope>
    <source>
        <strain evidence="7 8">CCAP 1055/1</strain>
    </source>
</reference>
<reference evidence="8" key="2">
    <citation type="submission" date="2008-08" db="EMBL/GenBank/DDBJ databases">
        <authorList>
            <consortium name="Diatom Consortium"/>
            <person name="Grigoriev I."/>
            <person name="Grimwood J."/>
            <person name="Kuo A."/>
            <person name="Otillar R.P."/>
            <person name="Salamov A."/>
            <person name="Detter J.C."/>
            <person name="Lindquist E."/>
            <person name="Shapiro H."/>
            <person name="Lucas S."/>
            <person name="Glavina del Rio T."/>
            <person name="Pitluck S."/>
            <person name="Rokhsar D."/>
            <person name="Bowler C."/>
        </authorList>
    </citation>
    <scope>GENOME REANNOTATION</scope>
    <source>
        <strain evidence="8">CCAP 1055/1</strain>
    </source>
</reference>
<keyword evidence="4" id="KW-0418">Kinase</keyword>
<dbReference type="STRING" id="556484.B7FTG2"/>
<keyword evidence="8" id="KW-1185">Reference proteome</keyword>
<keyword evidence="3" id="KW-0547">Nucleotide-binding</keyword>
<dbReference type="GeneID" id="7197287"/>
<evidence type="ECO:0000259" key="6">
    <source>
        <dbReference type="PROSITE" id="PS50011"/>
    </source>
</evidence>
<keyword evidence="1" id="KW-0723">Serine/threonine-protein kinase</keyword>
<protein>
    <recommendedName>
        <fullName evidence="6">Protein kinase domain-containing protein</fullName>
    </recommendedName>
</protein>
<dbReference type="GO" id="GO:0004674">
    <property type="term" value="F:protein serine/threonine kinase activity"/>
    <property type="evidence" value="ECO:0007669"/>
    <property type="project" value="UniProtKB-KW"/>
</dbReference>
<dbReference type="PROSITE" id="PS00109">
    <property type="entry name" value="PROTEIN_KINASE_TYR"/>
    <property type="match status" value="1"/>
</dbReference>
<name>B7FTG2_PHATC</name>
<sequence>MRNQHAEDPLKEIAAMQLIGNNHPNVLGCIEVLFDGQNLNIVLPYCDRGDLFQLLQESQHTATPDCPGMSEGQARYWFRQVMAGVKHIHESGVCHRDLSPENVMIDDKRSIIIDMGMCLRKGSNKRLFKPQGACGKLPYMSPEIYRNRDPFDGAAADVWTAGTILFCMVTGNRSYQRPHRSDPQFYWMSRGLSQLLKDWQVSLSMEGLHLLQNMLQVDPRLRLTIDEVVHHPWFTYPDDTLLPR</sequence>
<accession>B7FTG2</accession>
<dbReference type="InterPro" id="IPR008266">
    <property type="entry name" value="Tyr_kinase_AS"/>
</dbReference>
<evidence type="ECO:0000256" key="3">
    <source>
        <dbReference type="ARBA" id="ARBA00022741"/>
    </source>
</evidence>
<dbReference type="OrthoDB" id="541276at2759"/>
<dbReference type="HOGENOM" id="CLU_000288_63_14_1"/>
<dbReference type="PROSITE" id="PS50011">
    <property type="entry name" value="PROTEIN_KINASE_DOM"/>
    <property type="match status" value="1"/>
</dbReference>
<dbReference type="Proteomes" id="UP000000759">
    <property type="component" value="Chromosome 2"/>
</dbReference>
<keyword evidence="5" id="KW-0067">ATP-binding</keyword>
<evidence type="ECO:0000313" key="8">
    <source>
        <dbReference type="Proteomes" id="UP000000759"/>
    </source>
</evidence>
<dbReference type="GO" id="GO:0005634">
    <property type="term" value="C:nucleus"/>
    <property type="evidence" value="ECO:0007669"/>
    <property type="project" value="TreeGrafter"/>
</dbReference>
<proteinExistence type="predicted"/>
<evidence type="ECO:0000256" key="4">
    <source>
        <dbReference type="ARBA" id="ARBA00022777"/>
    </source>
</evidence>
<organism evidence="7 8">
    <name type="scientific">Phaeodactylum tricornutum (strain CCAP 1055/1)</name>
    <dbReference type="NCBI Taxonomy" id="556484"/>
    <lineage>
        <taxon>Eukaryota</taxon>
        <taxon>Sar</taxon>
        <taxon>Stramenopiles</taxon>
        <taxon>Ochrophyta</taxon>
        <taxon>Bacillariophyta</taxon>
        <taxon>Bacillariophyceae</taxon>
        <taxon>Bacillariophycidae</taxon>
        <taxon>Naviculales</taxon>
        <taxon>Phaeodactylaceae</taxon>
        <taxon>Phaeodactylum</taxon>
    </lineage>
</organism>
<dbReference type="InterPro" id="IPR000719">
    <property type="entry name" value="Prot_kinase_dom"/>
</dbReference>
<dbReference type="PANTHER" id="PTHR24345:SF91">
    <property type="entry name" value="SERINE_THREONINE-PROTEIN KINASE PLK4"/>
    <property type="match status" value="1"/>
</dbReference>
<evidence type="ECO:0000313" key="7">
    <source>
        <dbReference type="EMBL" id="EEC50653.1"/>
    </source>
</evidence>
<dbReference type="PIRSF" id="PIRSF000654">
    <property type="entry name" value="Integrin-linked_kinase"/>
    <property type="match status" value="1"/>
</dbReference>
<gene>
    <name evidence="7" type="ORF">PHATRDRAFT_10104</name>
</gene>
<dbReference type="RefSeq" id="XP_002177839.1">
    <property type="nucleotide sequence ID" value="XM_002177803.1"/>
</dbReference>
<dbReference type="InParanoid" id="B7FTG2"/>
<dbReference type="GO" id="GO:0005524">
    <property type="term" value="F:ATP binding"/>
    <property type="evidence" value="ECO:0007669"/>
    <property type="project" value="UniProtKB-KW"/>
</dbReference>
<dbReference type="PaxDb" id="2850-Phatr10104"/>
<dbReference type="AlphaFoldDB" id="B7FTG2"/>
<dbReference type="PANTHER" id="PTHR24345">
    <property type="entry name" value="SERINE/THREONINE-PROTEIN KINASE PLK"/>
    <property type="match status" value="1"/>
</dbReference>
<dbReference type="SUPFAM" id="SSF56112">
    <property type="entry name" value="Protein kinase-like (PK-like)"/>
    <property type="match status" value="1"/>
</dbReference>
<dbReference type="Pfam" id="PF00069">
    <property type="entry name" value="Pkinase"/>
    <property type="match status" value="1"/>
</dbReference>
<dbReference type="InterPro" id="IPR011009">
    <property type="entry name" value="Kinase-like_dom_sf"/>
</dbReference>
<keyword evidence="2" id="KW-0808">Transferase</keyword>
<evidence type="ECO:0000256" key="2">
    <source>
        <dbReference type="ARBA" id="ARBA00022679"/>
    </source>
</evidence>
<evidence type="ECO:0000256" key="5">
    <source>
        <dbReference type="ARBA" id="ARBA00022840"/>
    </source>
</evidence>
<dbReference type="Gene3D" id="1.10.510.10">
    <property type="entry name" value="Transferase(Phosphotransferase) domain 1"/>
    <property type="match status" value="1"/>
</dbReference>
<evidence type="ECO:0000256" key="1">
    <source>
        <dbReference type="ARBA" id="ARBA00022527"/>
    </source>
</evidence>
<feature type="domain" description="Protein kinase" evidence="6">
    <location>
        <begin position="1"/>
        <end position="234"/>
    </location>
</feature>
<dbReference type="KEGG" id="pti:PHATRDRAFT_10104"/>
<dbReference type="eggNOG" id="KOG0588">
    <property type="taxonomic scope" value="Eukaryota"/>
</dbReference>